<comment type="catalytic activity">
    <reaction evidence="6 7">
        <text>N(6)-[(R)-S(8)-aminomethyldihydrolipoyl]-L-lysyl-[protein] + (6S)-5,6,7,8-tetrahydrofolate = N(6)-[(R)-dihydrolipoyl]-L-lysyl-[protein] + (6R)-5,10-methylene-5,6,7,8-tetrahydrofolate + NH4(+)</text>
        <dbReference type="Rhea" id="RHEA:16945"/>
        <dbReference type="Rhea" id="RHEA-COMP:10475"/>
        <dbReference type="Rhea" id="RHEA-COMP:10492"/>
        <dbReference type="ChEBI" id="CHEBI:15636"/>
        <dbReference type="ChEBI" id="CHEBI:28938"/>
        <dbReference type="ChEBI" id="CHEBI:57453"/>
        <dbReference type="ChEBI" id="CHEBI:83100"/>
        <dbReference type="ChEBI" id="CHEBI:83143"/>
        <dbReference type="EC" id="2.1.2.10"/>
    </reaction>
</comment>
<dbReference type="GO" id="GO:0004047">
    <property type="term" value="F:aminomethyltransferase activity"/>
    <property type="evidence" value="ECO:0007669"/>
    <property type="project" value="UniProtKB-EC"/>
</dbReference>
<dbReference type="RefSeq" id="WP_278158998.1">
    <property type="nucleotide sequence ID" value="NZ_CP121252.1"/>
</dbReference>
<evidence type="ECO:0000256" key="1">
    <source>
        <dbReference type="ARBA" id="ARBA00008609"/>
    </source>
</evidence>
<evidence type="ECO:0000256" key="4">
    <source>
        <dbReference type="ARBA" id="ARBA00022679"/>
    </source>
</evidence>
<dbReference type="SUPFAM" id="SSF101790">
    <property type="entry name" value="Aminomethyltransferase beta-barrel domain"/>
    <property type="match status" value="1"/>
</dbReference>
<proteinExistence type="inferred from homology"/>
<reference evidence="10 11" key="1">
    <citation type="submission" date="2023-04" db="EMBL/GenBank/DDBJ databases">
        <title>Funneling lignin-derived compounds into biodiesel using alkali-halophilic Citricoccus sp. P2.</title>
        <authorList>
            <person name="Luo C.-B."/>
        </authorList>
    </citation>
    <scope>NUCLEOTIDE SEQUENCE [LARGE SCALE GENOMIC DNA]</scope>
    <source>
        <strain evidence="10 11">P2</strain>
    </source>
</reference>
<protein>
    <recommendedName>
        <fullName evidence="2 7">Aminomethyltransferase</fullName>
        <ecNumber evidence="2 7">2.1.2.10</ecNumber>
    </recommendedName>
    <alternativeName>
        <fullName evidence="5 7">Glycine cleavage system T protein</fullName>
    </alternativeName>
</protein>
<evidence type="ECO:0000256" key="5">
    <source>
        <dbReference type="ARBA" id="ARBA00031395"/>
    </source>
</evidence>
<dbReference type="InterPro" id="IPR027266">
    <property type="entry name" value="TrmE/GcvT-like"/>
</dbReference>
<evidence type="ECO:0000256" key="6">
    <source>
        <dbReference type="ARBA" id="ARBA00047665"/>
    </source>
</evidence>
<dbReference type="Pfam" id="PF01571">
    <property type="entry name" value="GCV_T"/>
    <property type="match status" value="1"/>
</dbReference>
<dbReference type="EC" id="2.1.2.10" evidence="2 7"/>
<dbReference type="InterPro" id="IPR022903">
    <property type="entry name" value="GcvT_bac"/>
</dbReference>
<evidence type="ECO:0000256" key="2">
    <source>
        <dbReference type="ARBA" id="ARBA00012616"/>
    </source>
</evidence>
<dbReference type="Gene3D" id="3.30.1360.120">
    <property type="entry name" value="Probable tRNA modification gtpase trme, domain 1"/>
    <property type="match status" value="1"/>
</dbReference>
<sequence>MTTELRRTALHAAHEAAGARFTDFGGWDMPLRYASELAEHEAVRTAAGLFDLSHMGEVWVTGPDAATGLNSVLAGNLAVIKVGKAKYSLMLDEDGGIIDDLIVYRLAEDRYLVVPNAGNAEAVTAELQRVLVDSGNFDVTLDDATARTSLLAVQGPAAEQIVARLLTSEADHQALAELRYYAAIELDLAVSVNAAGEPSDVTFPVLVARTGYTGEDGFELILDPAHPRATEAGADAEAVPSQLWDALLAVGEADQLIPCGLAARDSLRLEAGMPLYGNELSRDRTPFDAGLGPVVSFKKTEDFPGRSALEPLREQPSAWRLIGLQGLERRAARPGSAILINGESAGEVTSGLPSPTLGYPIALGYVSTEAAAGVEPDTELTVDIRGKAHPFRVVQLPFYTR</sequence>
<comment type="subunit">
    <text evidence="7">The glycine cleavage system is composed of four proteins: P, T, L and H.</text>
</comment>
<dbReference type="InterPro" id="IPR029043">
    <property type="entry name" value="GcvT/YgfZ_C"/>
</dbReference>
<organism evidence="10 11">
    <name type="scientific">Citricoccus muralis</name>
    <dbReference type="NCBI Taxonomy" id="169134"/>
    <lineage>
        <taxon>Bacteria</taxon>
        <taxon>Bacillati</taxon>
        <taxon>Actinomycetota</taxon>
        <taxon>Actinomycetes</taxon>
        <taxon>Micrococcales</taxon>
        <taxon>Micrococcaceae</taxon>
        <taxon>Citricoccus</taxon>
    </lineage>
</organism>
<dbReference type="PANTHER" id="PTHR43757:SF2">
    <property type="entry name" value="AMINOMETHYLTRANSFERASE, MITOCHONDRIAL"/>
    <property type="match status" value="1"/>
</dbReference>
<dbReference type="Pfam" id="PF08669">
    <property type="entry name" value="GCV_T_C"/>
    <property type="match status" value="1"/>
</dbReference>
<gene>
    <name evidence="7 10" type="primary">gcvT</name>
    <name evidence="10" type="ORF">P8192_05020</name>
</gene>
<comment type="similarity">
    <text evidence="1 7">Belongs to the GcvT family.</text>
</comment>
<evidence type="ECO:0000259" key="9">
    <source>
        <dbReference type="Pfam" id="PF08669"/>
    </source>
</evidence>
<feature type="domain" description="GCVT N-terminal" evidence="8">
    <location>
        <begin position="10"/>
        <end position="299"/>
    </location>
</feature>
<dbReference type="EMBL" id="CP121252">
    <property type="protein sequence ID" value="WFP17470.1"/>
    <property type="molecule type" value="Genomic_DNA"/>
</dbReference>
<dbReference type="InterPro" id="IPR013977">
    <property type="entry name" value="GcvT_C"/>
</dbReference>
<keyword evidence="11" id="KW-1185">Reference proteome</keyword>
<dbReference type="InterPro" id="IPR006223">
    <property type="entry name" value="GcvT"/>
</dbReference>
<evidence type="ECO:0000256" key="7">
    <source>
        <dbReference type="HAMAP-Rule" id="MF_00259"/>
    </source>
</evidence>
<dbReference type="HAMAP" id="MF_00259">
    <property type="entry name" value="GcvT"/>
    <property type="match status" value="1"/>
</dbReference>
<dbReference type="NCBIfam" id="NF001567">
    <property type="entry name" value="PRK00389.1"/>
    <property type="match status" value="1"/>
</dbReference>
<keyword evidence="4 7" id="KW-0808">Transferase</keyword>
<evidence type="ECO:0000256" key="3">
    <source>
        <dbReference type="ARBA" id="ARBA00022576"/>
    </source>
</evidence>
<keyword evidence="3 7" id="KW-0032">Aminotransferase</keyword>
<dbReference type="Proteomes" id="UP001219037">
    <property type="component" value="Chromosome"/>
</dbReference>
<evidence type="ECO:0000259" key="8">
    <source>
        <dbReference type="Pfam" id="PF01571"/>
    </source>
</evidence>
<dbReference type="PIRSF" id="PIRSF006487">
    <property type="entry name" value="GcvT"/>
    <property type="match status" value="1"/>
</dbReference>
<dbReference type="InterPro" id="IPR006222">
    <property type="entry name" value="GCVT_N"/>
</dbReference>
<dbReference type="InterPro" id="IPR028896">
    <property type="entry name" value="GcvT/YgfZ/DmdA"/>
</dbReference>
<feature type="domain" description="Aminomethyltransferase C-terminal" evidence="9">
    <location>
        <begin position="320"/>
        <end position="399"/>
    </location>
</feature>
<name>A0ABY8H9S7_9MICC</name>
<dbReference type="PANTHER" id="PTHR43757">
    <property type="entry name" value="AMINOMETHYLTRANSFERASE"/>
    <property type="match status" value="1"/>
</dbReference>
<comment type="function">
    <text evidence="7">The glycine cleavage system catalyzes the degradation of glycine.</text>
</comment>
<evidence type="ECO:0000313" key="11">
    <source>
        <dbReference type="Proteomes" id="UP001219037"/>
    </source>
</evidence>
<dbReference type="NCBIfam" id="TIGR00528">
    <property type="entry name" value="gcvT"/>
    <property type="match status" value="1"/>
</dbReference>
<evidence type="ECO:0000313" key="10">
    <source>
        <dbReference type="EMBL" id="WFP17470.1"/>
    </source>
</evidence>
<dbReference type="SUPFAM" id="SSF103025">
    <property type="entry name" value="Folate-binding domain"/>
    <property type="match status" value="1"/>
</dbReference>
<accession>A0ABY8H9S7</accession>